<proteinExistence type="predicted"/>
<dbReference type="AlphaFoldDB" id="A0A4Q9GMZ1"/>
<dbReference type="PANTHER" id="PTHR42896">
    <property type="entry name" value="XYLULOSE-1,5-BISPHOSPHATE (XUBP) PHOSPHATASE"/>
    <property type="match status" value="1"/>
</dbReference>
<dbReference type="SUPFAM" id="SSF56784">
    <property type="entry name" value="HAD-like"/>
    <property type="match status" value="1"/>
</dbReference>
<dbReference type="InterPro" id="IPR023198">
    <property type="entry name" value="PGP-like_dom2"/>
</dbReference>
<dbReference type="InterPro" id="IPR023214">
    <property type="entry name" value="HAD_sf"/>
</dbReference>
<dbReference type="NCBIfam" id="TIGR01509">
    <property type="entry name" value="HAD-SF-IA-v3"/>
    <property type="match status" value="1"/>
</dbReference>
<dbReference type="Gene3D" id="3.40.50.1000">
    <property type="entry name" value="HAD superfamily/HAD-like"/>
    <property type="match status" value="1"/>
</dbReference>
<dbReference type="PANTHER" id="PTHR42896:SF2">
    <property type="entry name" value="CBBY-LIKE PROTEIN"/>
    <property type="match status" value="1"/>
</dbReference>
<dbReference type="InterPro" id="IPR006439">
    <property type="entry name" value="HAD-SF_hydro_IA"/>
</dbReference>
<dbReference type="Gene3D" id="1.10.150.240">
    <property type="entry name" value="Putative phosphatase, domain 2"/>
    <property type="match status" value="1"/>
</dbReference>
<accession>A0A4Q9GMZ1</accession>
<name>A0A4Q9GMZ1_9HYPH</name>
<keyword evidence="2" id="KW-1185">Reference proteome</keyword>
<dbReference type="SFLD" id="SFLDG01135">
    <property type="entry name" value="C1.5.6:_HAD__Beta-PGM__Phospha"/>
    <property type="match status" value="1"/>
</dbReference>
<dbReference type="SFLD" id="SFLDS00003">
    <property type="entry name" value="Haloacid_Dehalogenase"/>
    <property type="match status" value="1"/>
</dbReference>
<dbReference type="OrthoDB" id="9782449at2"/>
<sequence length="248" mass="26123">MALKALIFDVDGTLAETEETHRLALNETFAAFGLPWVWDQATYRRLLNVMGGKERIRHYVAFDHPPMGDAALAALPALHAAKNARYAALIAAGGITLRPGVERLIRESRSAGLKLGIATTTSVSNVEALLAATLGSEGRGLFDCVAAGDQVGQKKPAPDIFNLALRELGVEPDEAIAFEDTVYGLKAATAAGLRSVVTPSFYTDDQDFSGAAAVFDTLGEPDLPARHISGAGADDSMVTVAMLRSLAA</sequence>
<organism evidence="1 2">
    <name type="scientific">Hansschlegelia quercus</name>
    <dbReference type="NCBI Taxonomy" id="2528245"/>
    <lineage>
        <taxon>Bacteria</taxon>
        <taxon>Pseudomonadati</taxon>
        <taxon>Pseudomonadota</taxon>
        <taxon>Alphaproteobacteria</taxon>
        <taxon>Hyphomicrobiales</taxon>
        <taxon>Methylopilaceae</taxon>
        <taxon>Hansschlegelia</taxon>
    </lineage>
</organism>
<dbReference type="EMBL" id="SIUB01000002">
    <property type="protein sequence ID" value="TBN54535.1"/>
    <property type="molecule type" value="Genomic_DNA"/>
</dbReference>
<gene>
    <name evidence="1" type="ORF">EYR15_06825</name>
</gene>
<dbReference type="Pfam" id="PF00702">
    <property type="entry name" value="Hydrolase"/>
    <property type="match status" value="1"/>
</dbReference>
<dbReference type="Proteomes" id="UP000291613">
    <property type="component" value="Unassembled WGS sequence"/>
</dbReference>
<dbReference type="GO" id="GO:0016787">
    <property type="term" value="F:hydrolase activity"/>
    <property type="evidence" value="ECO:0007669"/>
    <property type="project" value="UniProtKB-KW"/>
</dbReference>
<dbReference type="RefSeq" id="WP_131002336.1">
    <property type="nucleotide sequence ID" value="NZ_JBHSZR010000005.1"/>
</dbReference>
<reference evidence="1 2" key="1">
    <citation type="submission" date="2019-02" db="EMBL/GenBank/DDBJ databases">
        <title>Hansschlegelia quercus sp. nov., a novel methylotrophic bacterium from buds of oak (Quercus robur L.).</title>
        <authorList>
            <person name="Agafonova N.V."/>
            <person name="Kaparullina E.N."/>
            <person name="Grouzdev D.S."/>
            <person name="Doronina N.V."/>
        </authorList>
    </citation>
    <scope>NUCLEOTIDE SEQUENCE [LARGE SCALE GENOMIC DNA]</scope>
    <source>
        <strain evidence="1 2">Dub</strain>
    </source>
</reference>
<dbReference type="InterPro" id="IPR044999">
    <property type="entry name" value="CbbY-like"/>
</dbReference>
<dbReference type="SFLD" id="SFLDG01129">
    <property type="entry name" value="C1.5:_HAD__Beta-PGM__Phosphata"/>
    <property type="match status" value="1"/>
</dbReference>
<evidence type="ECO:0000313" key="2">
    <source>
        <dbReference type="Proteomes" id="UP000291613"/>
    </source>
</evidence>
<keyword evidence="1" id="KW-0378">Hydrolase</keyword>
<comment type="caution">
    <text evidence="1">The sequence shown here is derived from an EMBL/GenBank/DDBJ whole genome shotgun (WGS) entry which is preliminary data.</text>
</comment>
<dbReference type="InterPro" id="IPR036412">
    <property type="entry name" value="HAD-like_sf"/>
</dbReference>
<evidence type="ECO:0000313" key="1">
    <source>
        <dbReference type="EMBL" id="TBN54535.1"/>
    </source>
</evidence>
<dbReference type="SFLD" id="SFLDF00035">
    <property type="entry name" value="phosphoglycolate_phosphatase"/>
    <property type="match status" value="1"/>
</dbReference>
<protein>
    <submittedName>
        <fullName evidence="1">HAD family hydrolase</fullName>
    </submittedName>
</protein>